<dbReference type="PATRIC" id="fig|36807.3.peg.2106"/>
<evidence type="ECO:0000259" key="7">
    <source>
        <dbReference type="PROSITE" id="PS50850"/>
    </source>
</evidence>
<dbReference type="Pfam" id="PF07690">
    <property type="entry name" value="MFS_1"/>
    <property type="match status" value="1"/>
</dbReference>
<keyword evidence="5 6" id="KW-0472">Membrane</keyword>
<dbReference type="CDD" id="cd17321">
    <property type="entry name" value="MFS_MMR_MDR_like"/>
    <property type="match status" value="1"/>
</dbReference>
<evidence type="ECO:0000256" key="5">
    <source>
        <dbReference type="ARBA" id="ARBA00023136"/>
    </source>
</evidence>
<gene>
    <name evidence="8" type="primary">stp_4</name>
    <name evidence="8" type="ORF">Mlaev_02078</name>
</gene>
<dbReference type="SUPFAM" id="SSF103473">
    <property type="entry name" value="MFS general substrate transporter"/>
    <property type="match status" value="1"/>
</dbReference>
<dbReference type="Proteomes" id="UP000075357">
    <property type="component" value="Unassembled WGS sequence"/>
</dbReference>
<evidence type="ECO:0000313" key="8">
    <source>
        <dbReference type="EMBL" id="KXZ59999.1"/>
    </source>
</evidence>
<dbReference type="GO" id="GO:0005886">
    <property type="term" value="C:plasma membrane"/>
    <property type="evidence" value="ECO:0007669"/>
    <property type="project" value="UniProtKB-SubCell"/>
</dbReference>
<feature type="transmembrane region" description="Helical" evidence="6">
    <location>
        <begin position="79"/>
        <end position="100"/>
    </location>
</feature>
<dbReference type="Gene3D" id="1.20.1250.20">
    <property type="entry name" value="MFS general substrate transporter like domains"/>
    <property type="match status" value="1"/>
</dbReference>
<protein>
    <submittedName>
        <fullName evidence="8">Multidrug resistance protein stp</fullName>
    </submittedName>
</protein>
<reference evidence="8 9" key="1">
    <citation type="submission" date="2016-01" db="EMBL/GenBank/DDBJ databases">
        <title>Draft genome sequences of Microbacterium laevaniformans LCDC 91-0039 and the type strain of Microbacterium hominis LCDC 84-209.</title>
        <authorList>
            <person name="Bernier A.-M."/>
            <person name="Bernard K."/>
        </authorList>
    </citation>
    <scope>NUCLEOTIDE SEQUENCE [LARGE SCALE GENOMIC DNA]</scope>
    <source>
        <strain evidence="8 9">LCDC 91-0039</strain>
    </source>
</reference>
<evidence type="ECO:0000313" key="9">
    <source>
        <dbReference type="Proteomes" id="UP000075357"/>
    </source>
</evidence>
<proteinExistence type="predicted"/>
<dbReference type="PROSITE" id="PS50850">
    <property type="entry name" value="MFS"/>
    <property type="match status" value="1"/>
</dbReference>
<accession>A0A150HD05</accession>
<feature type="transmembrane region" description="Helical" evidence="6">
    <location>
        <begin position="12"/>
        <end position="35"/>
    </location>
</feature>
<feature type="transmembrane region" description="Helical" evidence="6">
    <location>
        <begin position="170"/>
        <end position="189"/>
    </location>
</feature>
<feature type="transmembrane region" description="Helical" evidence="6">
    <location>
        <begin position="141"/>
        <end position="164"/>
    </location>
</feature>
<dbReference type="AlphaFoldDB" id="A0A150HD05"/>
<feature type="transmembrane region" description="Helical" evidence="6">
    <location>
        <begin position="478"/>
        <end position="504"/>
    </location>
</feature>
<feature type="transmembrane region" description="Helical" evidence="6">
    <location>
        <begin position="331"/>
        <end position="350"/>
    </location>
</feature>
<comment type="caution">
    <text evidence="8">The sequence shown here is derived from an EMBL/GenBank/DDBJ whole genome shotgun (WGS) entry which is preliminary data.</text>
</comment>
<keyword evidence="4 6" id="KW-1133">Transmembrane helix</keyword>
<comment type="subcellular location">
    <subcellularLocation>
        <location evidence="1">Cell membrane</location>
        <topology evidence="1">Multi-pass membrane protein</topology>
    </subcellularLocation>
</comment>
<keyword evidence="9" id="KW-1185">Reference proteome</keyword>
<dbReference type="RefSeq" id="WP_061683326.1">
    <property type="nucleotide sequence ID" value="NZ_LRAD01000041.1"/>
</dbReference>
<feature type="transmembrane region" description="Helical" evidence="6">
    <location>
        <begin position="299"/>
        <end position="324"/>
    </location>
</feature>
<feature type="domain" description="Major facilitator superfamily (MFS) profile" evidence="7">
    <location>
        <begin position="13"/>
        <end position="503"/>
    </location>
</feature>
<organism evidence="8 9">
    <name type="scientific">Microbacterium laevaniformans</name>
    <dbReference type="NCBI Taxonomy" id="36807"/>
    <lineage>
        <taxon>Bacteria</taxon>
        <taxon>Bacillati</taxon>
        <taxon>Actinomycetota</taxon>
        <taxon>Actinomycetes</taxon>
        <taxon>Micrococcales</taxon>
        <taxon>Microbacteriaceae</taxon>
        <taxon>Microbacterium</taxon>
    </lineage>
</organism>
<evidence type="ECO:0000256" key="4">
    <source>
        <dbReference type="ARBA" id="ARBA00022989"/>
    </source>
</evidence>
<dbReference type="InterPro" id="IPR036259">
    <property type="entry name" value="MFS_trans_sf"/>
</dbReference>
<feature type="transmembrane region" description="Helical" evidence="6">
    <location>
        <begin position="47"/>
        <end position="67"/>
    </location>
</feature>
<dbReference type="STRING" id="36807.Mlaev_02078"/>
<dbReference type="PANTHER" id="PTHR42718">
    <property type="entry name" value="MAJOR FACILITATOR SUPERFAMILY MULTIDRUG TRANSPORTER MFSC"/>
    <property type="match status" value="1"/>
</dbReference>
<dbReference type="EMBL" id="LRAD01000041">
    <property type="protein sequence ID" value="KXZ59999.1"/>
    <property type="molecule type" value="Genomic_DNA"/>
</dbReference>
<evidence type="ECO:0000256" key="6">
    <source>
        <dbReference type="SAM" id="Phobius"/>
    </source>
</evidence>
<evidence type="ECO:0000256" key="3">
    <source>
        <dbReference type="ARBA" id="ARBA00022692"/>
    </source>
</evidence>
<feature type="transmembrane region" description="Helical" evidence="6">
    <location>
        <begin position="229"/>
        <end position="246"/>
    </location>
</feature>
<dbReference type="InterPro" id="IPR020846">
    <property type="entry name" value="MFS_dom"/>
</dbReference>
<feature type="transmembrane region" description="Helical" evidence="6">
    <location>
        <begin position="266"/>
        <end position="287"/>
    </location>
</feature>
<keyword evidence="3 6" id="KW-0812">Transmembrane</keyword>
<feature type="transmembrane region" description="Helical" evidence="6">
    <location>
        <begin position="106"/>
        <end position="129"/>
    </location>
</feature>
<name>A0A150HD05_9MICO</name>
<dbReference type="GO" id="GO:0022857">
    <property type="term" value="F:transmembrane transporter activity"/>
    <property type="evidence" value="ECO:0007669"/>
    <property type="project" value="InterPro"/>
</dbReference>
<feature type="transmembrane region" description="Helical" evidence="6">
    <location>
        <begin position="402"/>
        <end position="429"/>
    </location>
</feature>
<dbReference type="PANTHER" id="PTHR42718:SF9">
    <property type="entry name" value="MAJOR FACILITATOR SUPERFAMILY MULTIDRUG TRANSPORTER MFSC"/>
    <property type="match status" value="1"/>
</dbReference>
<keyword evidence="2" id="KW-0813">Transport</keyword>
<dbReference type="Gene3D" id="1.20.1720.10">
    <property type="entry name" value="Multidrug resistance protein D"/>
    <property type="match status" value="1"/>
</dbReference>
<dbReference type="InterPro" id="IPR011701">
    <property type="entry name" value="MFS"/>
</dbReference>
<feature type="transmembrane region" description="Helical" evidence="6">
    <location>
        <begin position="356"/>
        <end position="381"/>
    </location>
</feature>
<evidence type="ECO:0000256" key="1">
    <source>
        <dbReference type="ARBA" id="ARBA00004651"/>
    </source>
</evidence>
<feature type="transmembrane region" description="Helical" evidence="6">
    <location>
        <begin position="201"/>
        <end position="223"/>
    </location>
</feature>
<sequence>MPGTHVPARAGVVLTALLMAAAVCNLTTGGASVALPDIAGTFDAPQTTLNLVALGTGLGLAMTVLYAGALGDRYGRVRLLCIGLIGLLIAGTAASLAPTIEFLMGARVLTGIAAGCAFPTTLALITALWAEGPARVRAIALWTATGAVATVAGSVISGALVVAFGWRIALLLPVPVAAAALLIAARAIPRGVEESVEPVDHLGGILSVVAVAALVLGLGVVFAPGETGVGAGLLVAAAVLIAAFAARQLHVAAPLYDLSIARRRLFWVPAVAGTLAFGALVGAMFVGQQYLQNILGYDALQAGIALIPAAIALLVCAPLAAVLVERGTRMAMIVGYVVLIAAFGTMLAWNETTPPVIVALAFALVGGGASFVMTAASRSLTSSTPVRRAGMASATSDLQTDLGGAVMQALLGAVLAGGFSHVFAGLIAASPEAASLSDDITRALQASYASAAHVAANNPAYAAHILEAARLSFVDGAWAAYLVGAIALLLGLIVVGVGLPGVAVEKELRGRYRDEDALTAP</sequence>
<evidence type="ECO:0000256" key="2">
    <source>
        <dbReference type="ARBA" id="ARBA00022448"/>
    </source>
</evidence>